<dbReference type="GO" id="GO:0005525">
    <property type="term" value="F:GTP binding"/>
    <property type="evidence" value="ECO:0007669"/>
    <property type="project" value="InterPro"/>
</dbReference>
<dbReference type="NCBIfam" id="TIGR00231">
    <property type="entry name" value="small_GTP"/>
    <property type="match status" value="1"/>
</dbReference>
<evidence type="ECO:0000313" key="3">
    <source>
        <dbReference type="Proteomes" id="UP000004095"/>
    </source>
</evidence>
<dbReference type="SUPFAM" id="SSF52540">
    <property type="entry name" value="P-loop containing nucleoside triphosphate hydrolases"/>
    <property type="match status" value="1"/>
</dbReference>
<dbReference type="Pfam" id="PF00071">
    <property type="entry name" value="Ras"/>
    <property type="match status" value="1"/>
</dbReference>
<dbReference type="PRINTS" id="PR00449">
    <property type="entry name" value="RASTRNSFRMNG"/>
</dbReference>
<dbReference type="AlphaFoldDB" id="A1ZMS6"/>
<dbReference type="OrthoDB" id="7957980at2"/>
<dbReference type="RefSeq" id="WP_002698198.1">
    <property type="nucleotide sequence ID" value="NZ_AAWS01000016.1"/>
</dbReference>
<dbReference type="PANTHER" id="PTHR47978">
    <property type="match status" value="1"/>
</dbReference>
<reference evidence="2 3" key="1">
    <citation type="submission" date="2007-01" db="EMBL/GenBank/DDBJ databases">
        <authorList>
            <person name="Haygood M."/>
            <person name="Podell S."/>
            <person name="Anderson C."/>
            <person name="Hopkinson B."/>
            <person name="Roe K."/>
            <person name="Barbeau K."/>
            <person name="Gaasterland T."/>
            <person name="Ferriera S."/>
            <person name="Johnson J."/>
            <person name="Kravitz S."/>
            <person name="Beeson K."/>
            <person name="Sutton G."/>
            <person name="Rogers Y.-H."/>
            <person name="Friedman R."/>
            <person name="Frazier M."/>
            <person name="Venter J.C."/>
        </authorList>
    </citation>
    <scope>NUCLEOTIDE SEQUENCE [LARGE SCALE GENOMIC DNA]</scope>
    <source>
        <strain evidence="2 3">ATCC 23134</strain>
    </source>
</reference>
<protein>
    <submittedName>
        <fullName evidence="2">Small GTP-binding protein domain</fullName>
    </submittedName>
</protein>
<evidence type="ECO:0000313" key="2">
    <source>
        <dbReference type="EMBL" id="EAY28456.1"/>
    </source>
</evidence>
<comment type="caution">
    <text evidence="2">The sequence shown here is derived from an EMBL/GenBank/DDBJ whole genome shotgun (WGS) entry which is preliminary data.</text>
</comment>
<dbReference type="Proteomes" id="UP000004095">
    <property type="component" value="Unassembled WGS sequence"/>
</dbReference>
<organism evidence="2 3">
    <name type="scientific">Microscilla marina ATCC 23134</name>
    <dbReference type="NCBI Taxonomy" id="313606"/>
    <lineage>
        <taxon>Bacteria</taxon>
        <taxon>Pseudomonadati</taxon>
        <taxon>Bacteroidota</taxon>
        <taxon>Cytophagia</taxon>
        <taxon>Cytophagales</taxon>
        <taxon>Microscillaceae</taxon>
        <taxon>Microscilla</taxon>
    </lineage>
</organism>
<dbReference type="SMART" id="SM00175">
    <property type="entry name" value="RAB"/>
    <property type="match status" value="1"/>
</dbReference>
<dbReference type="InterPro" id="IPR027417">
    <property type="entry name" value="P-loop_NTPase"/>
</dbReference>
<dbReference type="GO" id="GO:0003924">
    <property type="term" value="F:GTPase activity"/>
    <property type="evidence" value="ECO:0007669"/>
    <property type="project" value="InterPro"/>
</dbReference>
<dbReference type="PROSITE" id="PS51419">
    <property type="entry name" value="RAB"/>
    <property type="match status" value="1"/>
</dbReference>
<dbReference type="eggNOG" id="COG1100">
    <property type="taxonomic scope" value="Bacteria"/>
</dbReference>
<dbReference type="CDD" id="cd00154">
    <property type="entry name" value="Rab"/>
    <property type="match status" value="1"/>
</dbReference>
<sequence>MQQISKKVILVGNFGVGKTSLVRRFVHQTFSDEYLTTLGVRIDKKVVNLANITVNMILWDVAGEVSQTKVPASYYLGSHGVIYVFDLQRPSSFENITSDIDFIRSKLPNAPICVIGNKKDLLSDAELSSIQQKLSVKASYFTSAKTGENVEAMFEMIAKQMTE</sequence>
<dbReference type="InterPro" id="IPR001806">
    <property type="entry name" value="Small_GTPase"/>
</dbReference>
<proteinExistence type="predicted"/>
<dbReference type="EMBL" id="AAWS01000016">
    <property type="protein sequence ID" value="EAY28456.1"/>
    <property type="molecule type" value="Genomic_DNA"/>
</dbReference>
<accession>A1ZMS6</accession>
<gene>
    <name evidence="2" type="ORF">M23134_04019</name>
</gene>
<evidence type="ECO:0000256" key="1">
    <source>
        <dbReference type="ARBA" id="ARBA00022741"/>
    </source>
</evidence>
<keyword evidence="3" id="KW-1185">Reference proteome</keyword>
<dbReference type="InterPro" id="IPR005225">
    <property type="entry name" value="Small_GTP-bd"/>
</dbReference>
<dbReference type="Gene3D" id="3.40.50.300">
    <property type="entry name" value="P-loop containing nucleotide triphosphate hydrolases"/>
    <property type="match status" value="1"/>
</dbReference>
<dbReference type="SMART" id="SM00174">
    <property type="entry name" value="RHO"/>
    <property type="match status" value="1"/>
</dbReference>
<keyword evidence="1" id="KW-0547">Nucleotide-binding</keyword>
<dbReference type="FunFam" id="3.40.50.300:FF:001447">
    <property type="entry name" value="Ras-related protein Rab-1B"/>
    <property type="match status" value="1"/>
</dbReference>
<dbReference type="SMART" id="SM00173">
    <property type="entry name" value="RAS"/>
    <property type="match status" value="1"/>
</dbReference>
<name>A1ZMS6_MICM2</name>